<dbReference type="GO" id="GO:0015095">
    <property type="term" value="F:magnesium ion transmembrane transporter activity"/>
    <property type="evidence" value="ECO:0007669"/>
    <property type="project" value="InterPro"/>
</dbReference>
<gene>
    <name evidence="3" type="ordered locus">AciX8_1649</name>
</gene>
<proteinExistence type="predicted"/>
<dbReference type="OrthoDB" id="9790355at2"/>
<dbReference type="Gene3D" id="3.10.580.10">
    <property type="entry name" value="CBS-domain"/>
    <property type="match status" value="1"/>
</dbReference>
<dbReference type="KEGG" id="gma:AciX8_1649"/>
<dbReference type="Pfam" id="PF00571">
    <property type="entry name" value="CBS"/>
    <property type="match status" value="1"/>
</dbReference>
<dbReference type="eggNOG" id="COG2239">
    <property type="taxonomic scope" value="Bacteria"/>
</dbReference>
<dbReference type="SUPFAM" id="SSF158791">
    <property type="entry name" value="MgtE N-terminal domain-like"/>
    <property type="match status" value="1"/>
</dbReference>
<evidence type="ECO:0000313" key="4">
    <source>
        <dbReference type="Proteomes" id="UP000007113"/>
    </source>
</evidence>
<dbReference type="InterPro" id="IPR000644">
    <property type="entry name" value="CBS_dom"/>
</dbReference>
<dbReference type="SUPFAM" id="SSF54631">
    <property type="entry name" value="CBS-domain pair"/>
    <property type="match status" value="1"/>
</dbReference>
<name>G8NPH6_GRAMM</name>
<dbReference type="RefSeq" id="WP_014264867.1">
    <property type="nucleotide sequence ID" value="NC_016631.1"/>
</dbReference>
<dbReference type="PROSITE" id="PS51371">
    <property type="entry name" value="CBS"/>
    <property type="match status" value="1"/>
</dbReference>
<dbReference type="Gene3D" id="1.25.60.10">
    <property type="entry name" value="MgtE N-terminal domain-like"/>
    <property type="match status" value="1"/>
</dbReference>
<dbReference type="EMBL" id="CP003130">
    <property type="protein sequence ID" value="AEU35988.1"/>
    <property type="molecule type" value="Genomic_DNA"/>
</dbReference>
<organism evidence="3 4">
    <name type="scientific">Granulicella mallensis (strain ATCC BAA-1857 / DSM 23137 / MP5ACTX8)</name>
    <dbReference type="NCBI Taxonomy" id="682795"/>
    <lineage>
        <taxon>Bacteria</taxon>
        <taxon>Pseudomonadati</taxon>
        <taxon>Acidobacteriota</taxon>
        <taxon>Terriglobia</taxon>
        <taxon>Terriglobales</taxon>
        <taxon>Acidobacteriaceae</taxon>
        <taxon>Granulicella</taxon>
    </lineage>
</organism>
<dbReference type="InterPro" id="IPR046342">
    <property type="entry name" value="CBS_dom_sf"/>
</dbReference>
<dbReference type="SMART" id="SM00116">
    <property type="entry name" value="CBS"/>
    <property type="match status" value="2"/>
</dbReference>
<protein>
    <submittedName>
        <fullName evidence="3">MgtE intracellular region</fullName>
    </submittedName>
</protein>
<keyword evidence="4" id="KW-1185">Reference proteome</keyword>
<evidence type="ECO:0000313" key="3">
    <source>
        <dbReference type="EMBL" id="AEU35988.1"/>
    </source>
</evidence>
<dbReference type="STRING" id="682795.AciX8_1649"/>
<dbReference type="PANTHER" id="PTHR43773">
    <property type="entry name" value="MAGNESIUM TRANSPORTER MGTE"/>
    <property type="match status" value="1"/>
</dbReference>
<dbReference type="InterPro" id="IPR006669">
    <property type="entry name" value="MgtE_transporter"/>
</dbReference>
<dbReference type="PANTHER" id="PTHR43773:SF1">
    <property type="entry name" value="MAGNESIUM TRANSPORTER MGTE"/>
    <property type="match status" value="1"/>
</dbReference>
<sequence>MSDLIPVPTSASTLLGMRVVDSAGHPCGRVTEFAVDLSRDATHIAGFVLGLRSKGKMRSTFLPVDQVLVPRRADKVLRTGSKPTPYTETDDLLLLDRDLLDQQIIDVDGRKVVRVNDVNLTWERADQSDEAKGLRIDEVEVGLRGASRRLLKGVSAQAVEAVSSKFPSRAIPWDFVDLIDRDPARRVRLRIEQDKLSRMHPSDIAAILEELAPAEREAIFTSLPEETAAETLEEVEPKMQKALLQGLDSERAADIIEEMDPGAAADLLSELSDEESEAILEEMEPEERQDVEDLLEFSANSAAGRMTTDFVGVALGATVADAIEVLRAFDGDADTITEIYLTGEEEHLKGVVALPRLLLAAPDKSLAELSEWRIVSCTLKASDNEVAELFDKYNLRSLPVVDHHGHIAGVIHAEQVIAQLREG</sequence>
<feature type="domain" description="CBS" evidence="2">
    <location>
        <begin position="369"/>
        <end position="423"/>
    </location>
</feature>
<reference evidence="3 4" key="1">
    <citation type="submission" date="2011-11" db="EMBL/GenBank/DDBJ databases">
        <title>Complete sequence of Granulicella mallensis MP5ACTX8.</title>
        <authorList>
            <consortium name="US DOE Joint Genome Institute"/>
            <person name="Lucas S."/>
            <person name="Copeland A."/>
            <person name="Lapidus A."/>
            <person name="Cheng J.-F."/>
            <person name="Goodwin L."/>
            <person name="Pitluck S."/>
            <person name="Peters L."/>
            <person name="Lu M."/>
            <person name="Detter J.C."/>
            <person name="Han C."/>
            <person name="Tapia R."/>
            <person name="Land M."/>
            <person name="Hauser L."/>
            <person name="Kyrpides N."/>
            <person name="Ivanova N."/>
            <person name="Mikhailova N."/>
            <person name="Pagani I."/>
            <person name="Rawat S."/>
            <person name="Mannisto M."/>
            <person name="Haggblom M."/>
            <person name="Woyke T."/>
        </authorList>
    </citation>
    <scope>NUCLEOTIDE SEQUENCE [LARGE SCALE GENOMIC DNA]</scope>
    <source>
        <strain evidence="4">ATCC BAA-1857 / DSM 23137 / MP5ACTX8</strain>
    </source>
</reference>
<dbReference type="HOGENOM" id="CLU_030870_1_0_0"/>
<keyword evidence="1" id="KW-0129">CBS domain</keyword>
<dbReference type="GO" id="GO:0016020">
    <property type="term" value="C:membrane"/>
    <property type="evidence" value="ECO:0007669"/>
    <property type="project" value="InterPro"/>
</dbReference>
<dbReference type="CDD" id="cd04606">
    <property type="entry name" value="CBS_pair_Mg_transporter"/>
    <property type="match status" value="1"/>
</dbReference>
<dbReference type="Proteomes" id="UP000007113">
    <property type="component" value="Chromosome"/>
</dbReference>
<dbReference type="InterPro" id="IPR038076">
    <property type="entry name" value="MgtE_N_sf"/>
</dbReference>
<evidence type="ECO:0000256" key="1">
    <source>
        <dbReference type="PROSITE-ProRule" id="PRU00703"/>
    </source>
</evidence>
<evidence type="ECO:0000259" key="2">
    <source>
        <dbReference type="PROSITE" id="PS51371"/>
    </source>
</evidence>
<dbReference type="Pfam" id="PF03448">
    <property type="entry name" value="MgtE_N"/>
    <property type="match status" value="1"/>
</dbReference>
<dbReference type="SMART" id="SM00924">
    <property type="entry name" value="MgtE_N"/>
    <property type="match status" value="1"/>
</dbReference>
<dbReference type="InterPro" id="IPR006668">
    <property type="entry name" value="Mg_transptr_MgtE_intracell_dom"/>
</dbReference>
<accession>G8NPH6</accession>
<dbReference type="AlphaFoldDB" id="G8NPH6"/>